<dbReference type="InterPro" id="IPR003111">
    <property type="entry name" value="Lon_prtase_N"/>
</dbReference>
<dbReference type="SUPFAM" id="SSF57850">
    <property type="entry name" value="RING/U-box"/>
    <property type="match status" value="2"/>
</dbReference>
<feature type="compositionally biased region" description="Low complexity" evidence="6">
    <location>
        <begin position="186"/>
        <end position="195"/>
    </location>
</feature>
<keyword evidence="3" id="KW-0862">Zinc</keyword>
<dbReference type="PROSITE" id="PS00518">
    <property type="entry name" value="ZF_RING_1"/>
    <property type="match status" value="2"/>
</dbReference>
<feature type="repeat" description="TPR" evidence="5">
    <location>
        <begin position="472"/>
        <end position="505"/>
    </location>
</feature>
<feature type="domain" description="Lon N-terminal" evidence="8">
    <location>
        <begin position="824"/>
        <end position="1033"/>
    </location>
</feature>
<dbReference type="Gene3D" id="2.30.130.40">
    <property type="entry name" value="LON domain-like"/>
    <property type="match status" value="1"/>
</dbReference>
<keyword evidence="1" id="KW-0479">Metal-binding</keyword>
<evidence type="ECO:0000256" key="4">
    <source>
        <dbReference type="PROSITE-ProRule" id="PRU00175"/>
    </source>
</evidence>
<dbReference type="InterPro" id="IPR019734">
    <property type="entry name" value="TPR_rpt"/>
</dbReference>
<dbReference type="Gene3D" id="3.30.40.10">
    <property type="entry name" value="Zinc/RING finger domain, C3HC4 (zinc finger)"/>
    <property type="match status" value="2"/>
</dbReference>
<protein>
    <submittedName>
        <fullName evidence="10">LON peptidase N-terminal domain and RING finger protein 1-like</fullName>
    </submittedName>
</protein>
<evidence type="ECO:0000259" key="7">
    <source>
        <dbReference type="PROSITE" id="PS50089"/>
    </source>
</evidence>
<reference evidence="10" key="1">
    <citation type="submission" date="2025-08" db="UniProtKB">
        <authorList>
            <consortium name="RefSeq"/>
        </authorList>
    </citation>
    <scope>IDENTIFICATION</scope>
    <source>
        <tissue evidence="10">Sperm</tissue>
    </source>
</reference>
<dbReference type="Proteomes" id="UP001318040">
    <property type="component" value="Chromosome 18"/>
</dbReference>
<dbReference type="InterPro" id="IPR011990">
    <property type="entry name" value="TPR-like_helical_dom_sf"/>
</dbReference>
<dbReference type="GO" id="GO:0005737">
    <property type="term" value="C:cytoplasm"/>
    <property type="evidence" value="ECO:0007669"/>
    <property type="project" value="UniProtKB-ARBA"/>
</dbReference>
<evidence type="ECO:0000256" key="5">
    <source>
        <dbReference type="PROSITE-ProRule" id="PRU00339"/>
    </source>
</evidence>
<name>A0AAJ7WWE4_PETMA</name>
<sequence length="1038" mass="110236">MATAPAGPASAPGSPSARDMLFLAAEASSAGNFEPAADKYGCELQRRLFPGSSPRPDDSGGGGCGDSNSSGNLQHRHHQQQPQPQHCPATQELLLRRADALAGDGRLRAALDDYAAALRLGRLQPGRLDALIDCLAQRLRPQRGLEAATGPAAGSESAAGSGSGVETTRSGSVSAFGAESGLDTGSQSSSAASVSGCRQEPHHMPGNASPTCCGYLSSWESGAGSGSGSGTCSGQGAAVRAQAGTGVAIGNAVGLDAGQCANTQPPVRTALRSSPEAPTEAHSETGSGSEPGAEAVPGKGGTGGTLECGTGPGYTRSGLGSGAVGHMEEMASSAATEQGIKLGTGQVPLSGQGPLLGPGHGAGQAVWPCHGAPGAGAAIGQSHGATSRAQLLQEPSGGCWDPLSCPLCRGLLVEPSTGPCGHSFCRRCLEREGPEACRVCGAELRHLDVAVWRVNVLLSALLQKLFPAESRAATLRYEGNALCGLKRLDEALATYTEALKLVPHDHLLLSNRAQVQVAKRSYEDALCDAELVCLLQPLWSKGYLRKGQALRGLGQVERALAAFLTCTALEPGLRAARTEAEKILWEVLAPNTESMCEGLRPPSPHSRSKETLFFPLAHNHWDPPFASARHINLCSEQDGESWTGQEEGAGCSARAGSLCSEGPAQAPVAAVNTAHVKAAPAERERVTESTARVPFKRKLGDVKDEITKRLKTEGGEPGADLQQGASTGRRWMVQANLIDASDLECSLCMRLFYEPVTTPCGHSFCRKCLERCLDHTPKCPLCKQTLAEYLAQRTFPQTVLLEDIISTCLPNELAERKSTHEQELAELANLNKDVPIFVCTMAFPTVPCPLHIFEPRYRLMVRRVVEAGTQQFGMCPADNVQGFAEYGCVLKIRSVEFFPDGRSVLDTEGLRRFRVLARKQKDGYSTADIEYLEDTKVDGAALTDLCSLHESVYSQASSWFSMLKENMRHQILQHFGPMPGKEPDPQLGPDGPSWCWWMLAVLPLDIRAQMSITSMTRLVERLVAIRRILILMTRTRAQ</sequence>
<dbReference type="InterPro" id="IPR017907">
    <property type="entry name" value="Znf_RING_CS"/>
</dbReference>
<gene>
    <name evidence="10" type="primary">LOC116943665</name>
</gene>
<dbReference type="SMART" id="SM00028">
    <property type="entry name" value="TPR"/>
    <property type="match status" value="3"/>
</dbReference>
<feature type="region of interest" description="Disordered" evidence="6">
    <location>
        <begin position="45"/>
        <end position="86"/>
    </location>
</feature>
<dbReference type="InterPro" id="IPR001841">
    <property type="entry name" value="Znf_RING"/>
</dbReference>
<dbReference type="PROSITE" id="PS51787">
    <property type="entry name" value="LON_N"/>
    <property type="match status" value="1"/>
</dbReference>
<accession>A0AAJ7WWE4</accession>
<dbReference type="AlphaFoldDB" id="A0AAJ7WWE4"/>
<dbReference type="Pfam" id="PF13445">
    <property type="entry name" value="zf-RING_UBOX"/>
    <property type="match status" value="1"/>
</dbReference>
<dbReference type="InterPro" id="IPR015947">
    <property type="entry name" value="PUA-like_sf"/>
</dbReference>
<keyword evidence="5" id="KW-0802">TPR repeat</keyword>
<feature type="compositionally biased region" description="Low complexity" evidence="6">
    <location>
        <begin position="146"/>
        <end position="168"/>
    </location>
</feature>
<dbReference type="PANTHER" id="PTHR23327">
    <property type="entry name" value="RING FINGER PROTEIN 127"/>
    <property type="match status" value="1"/>
</dbReference>
<evidence type="ECO:0000256" key="3">
    <source>
        <dbReference type="ARBA" id="ARBA00022833"/>
    </source>
</evidence>
<dbReference type="InterPro" id="IPR013083">
    <property type="entry name" value="Znf_RING/FYVE/PHD"/>
</dbReference>
<evidence type="ECO:0000256" key="6">
    <source>
        <dbReference type="SAM" id="MobiDB-lite"/>
    </source>
</evidence>
<dbReference type="Gene3D" id="1.25.40.10">
    <property type="entry name" value="Tetratricopeptide repeat domain"/>
    <property type="match status" value="1"/>
</dbReference>
<dbReference type="SUPFAM" id="SSF88697">
    <property type="entry name" value="PUA domain-like"/>
    <property type="match status" value="1"/>
</dbReference>
<dbReference type="Pfam" id="PF02190">
    <property type="entry name" value="LON_substr_bdg"/>
    <property type="match status" value="1"/>
</dbReference>
<evidence type="ECO:0000256" key="1">
    <source>
        <dbReference type="ARBA" id="ARBA00022723"/>
    </source>
</evidence>
<dbReference type="SMART" id="SM00184">
    <property type="entry name" value="RING"/>
    <property type="match status" value="2"/>
</dbReference>
<evidence type="ECO:0000313" key="10">
    <source>
        <dbReference type="RefSeq" id="XP_032812601.1"/>
    </source>
</evidence>
<dbReference type="PROSITE" id="PS50089">
    <property type="entry name" value="ZF_RING_2"/>
    <property type="match status" value="2"/>
</dbReference>
<feature type="domain" description="RING-type" evidence="7">
    <location>
        <begin position="745"/>
        <end position="783"/>
    </location>
</feature>
<organism evidence="9 10">
    <name type="scientific">Petromyzon marinus</name>
    <name type="common">Sea lamprey</name>
    <dbReference type="NCBI Taxonomy" id="7757"/>
    <lineage>
        <taxon>Eukaryota</taxon>
        <taxon>Metazoa</taxon>
        <taxon>Chordata</taxon>
        <taxon>Craniata</taxon>
        <taxon>Vertebrata</taxon>
        <taxon>Cyclostomata</taxon>
        <taxon>Hyperoartia</taxon>
        <taxon>Petromyzontiformes</taxon>
        <taxon>Petromyzontidae</taxon>
        <taxon>Petromyzon</taxon>
    </lineage>
</organism>
<evidence type="ECO:0000256" key="2">
    <source>
        <dbReference type="ARBA" id="ARBA00022771"/>
    </source>
</evidence>
<feature type="region of interest" description="Disordered" evidence="6">
    <location>
        <begin position="146"/>
        <end position="206"/>
    </location>
</feature>
<dbReference type="GO" id="GO:0008270">
    <property type="term" value="F:zinc ion binding"/>
    <property type="evidence" value="ECO:0007669"/>
    <property type="project" value="UniProtKB-KW"/>
</dbReference>
<dbReference type="KEGG" id="pmrn:116943665"/>
<dbReference type="SMART" id="SM00464">
    <property type="entry name" value="LON"/>
    <property type="match status" value="1"/>
</dbReference>
<dbReference type="PANTHER" id="PTHR23327:SF42">
    <property type="entry name" value="LON PEPTIDASE N-TERMINAL DOMAIN AND RING FINGER PROTEIN C14F5.10C"/>
    <property type="match status" value="1"/>
</dbReference>
<dbReference type="CDD" id="cd16514">
    <property type="entry name" value="RING-HC_LONFs_rpt2"/>
    <property type="match status" value="1"/>
</dbReference>
<feature type="compositionally biased region" description="Gly residues" evidence="6">
    <location>
        <begin position="298"/>
        <end position="312"/>
    </location>
</feature>
<dbReference type="PROSITE" id="PS50005">
    <property type="entry name" value="TPR"/>
    <property type="match status" value="1"/>
</dbReference>
<dbReference type="InterPro" id="IPR046336">
    <property type="entry name" value="Lon_prtase_N_sf"/>
</dbReference>
<dbReference type="CDD" id="cd16513">
    <property type="entry name" value="RING-HC_LONFs_rpt1"/>
    <property type="match status" value="1"/>
</dbReference>
<proteinExistence type="predicted"/>
<dbReference type="InterPro" id="IPR027370">
    <property type="entry name" value="Znf-RING_euk"/>
</dbReference>
<feature type="region of interest" description="Disordered" evidence="6">
    <location>
        <begin position="265"/>
        <end position="323"/>
    </location>
</feature>
<dbReference type="Pfam" id="PF13923">
    <property type="entry name" value="zf-C3HC4_2"/>
    <property type="match status" value="1"/>
</dbReference>
<keyword evidence="2 4" id="KW-0863">Zinc-finger</keyword>
<evidence type="ECO:0000259" key="8">
    <source>
        <dbReference type="PROSITE" id="PS51787"/>
    </source>
</evidence>
<feature type="domain" description="RING-type" evidence="7">
    <location>
        <begin position="405"/>
        <end position="440"/>
    </location>
</feature>
<dbReference type="SUPFAM" id="SSF48452">
    <property type="entry name" value="TPR-like"/>
    <property type="match status" value="1"/>
</dbReference>
<dbReference type="GO" id="GO:0061630">
    <property type="term" value="F:ubiquitin protein ligase activity"/>
    <property type="evidence" value="ECO:0007669"/>
    <property type="project" value="TreeGrafter"/>
</dbReference>
<dbReference type="RefSeq" id="XP_032812601.1">
    <property type="nucleotide sequence ID" value="XM_032956710.1"/>
</dbReference>
<keyword evidence="9" id="KW-1185">Reference proteome</keyword>
<evidence type="ECO:0000313" key="9">
    <source>
        <dbReference type="Proteomes" id="UP001318040"/>
    </source>
</evidence>